<dbReference type="InterPro" id="IPR021833">
    <property type="entry name" value="DUF3425"/>
</dbReference>
<dbReference type="OrthoDB" id="125347at2759"/>
<feature type="compositionally biased region" description="Basic and acidic residues" evidence="1">
    <location>
        <begin position="368"/>
        <end position="382"/>
    </location>
</feature>
<keyword evidence="3" id="KW-1185">Reference proteome</keyword>
<evidence type="ECO:0000313" key="3">
    <source>
        <dbReference type="Proteomes" id="UP000605986"/>
    </source>
</evidence>
<dbReference type="Pfam" id="PF11905">
    <property type="entry name" value="DUF3425"/>
    <property type="match status" value="1"/>
</dbReference>
<organism evidence="2 3">
    <name type="scientific">Fusarium austroafricanum</name>
    <dbReference type="NCBI Taxonomy" id="2364996"/>
    <lineage>
        <taxon>Eukaryota</taxon>
        <taxon>Fungi</taxon>
        <taxon>Dikarya</taxon>
        <taxon>Ascomycota</taxon>
        <taxon>Pezizomycotina</taxon>
        <taxon>Sordariomycetes</taxon>
        <taxon>Hypocreomycetidae</taxon>
        <taxon>Hypocreales</taxon>
        <taxon>Nectriaceae</taxon>
        <taxon>Fusarium</taxon>
        <taxon>Fusarium concolor species complex</taxon>
    </lineage>
</organism>
<feature type="region of interest" description="Disordered" evidence="1">
    <location>
        <begin position="343"/>
        <end position="442"/>
    </location>
</feature>
<proteinExistence type="predicted"/>
<accession>A0A8H4KRC3</accession>
<dbReference type="EMBL" id="JAADJG010000130">
    <property type="protein sequence ID" value="KAF4454179.1"/>
    <property type="molecule type" value="Genomic_DNA"/>
</dbReference>
<comment type="caution">
    <text evidence="2">The sequence shown here is derived from an EMBL/GenBank/DDBJ whole genome shotgun (WGS) entry which is preliminary data.</text>
</comment>
<dbReference type="AlphaFoldDB" id="A0A8H4KRC3"/>
<reference evidence="2" key="1">
    <citation type="submission" date="2020-01" db="EMBL/GenBank/DDBJ databases">
        <title>Identification and distribution of gene clusters putatively required for synthesis of sphingolipid metabolism inhibitors in phylogenetically diverse species of the filamentous fungus Fusarium.</title>
        <authorList>
            <person name="Kim H.-S."/>
            <person name="Busman M."/>
            <person name="Brown D.W."/>
            <person name="Divon H."/>
            <person name="Uhlig S."/>
            <person name="Proctor R.H."/>
        </authorList>
    </citation>
    <scope>NUCLEOTIDE SEQUENCE</scope>
    <source>
        <strain evidence="2">NRRL 53441</strain>
    </source>
</reference>
<sequence length="442" mass="49891">MTGIPQDPLIADDAERKQRRKIQNRLNQRARRRRMENFDSSKARTKPQRPTFGVKLWKVDEFELKADLEETESTENEGVITQQDSRPFFTYEGTLSVADVELYSRQLKMHKQLASSSQTASPLSDHLLHLINYNAFRGLFYNKSALSRVTDHLALTAGRTEKLDIMAGLKRDAVCVASSVDMPPHLRPTALQSSKFHAIWIDLIPFPKMRDNLIAHQDEFNHRLLVNDVMGNLLEDVLFNKYGEGTGPKGRRLISKGKDGDYSSNRRGMIIWGEPHRMESWEVTPGFLERWGWAVEGCYDNLVFFQQFQAVVPSSRRLAVMTITRQSFSSIRRIPTLASALRSQSPYSPYTPFRMSSGKVKTPVSSDPNHDKNNKPVADHSDGAMASLKAAPGKRDASSFGNKNMTEKERKTNSQNAQESDSREATAGKAGAFEKSGRTPKI</sequence>
<dbReference type="PANTHER" id="PTHR38116">
    <property type="entry name" value="CHROMOSOME 7, WHOLE GENOME SHOTGUN SEQUENCE"/>
    <property type="match status" value="1"/>
</dbReference>
<dbReference type="Proteomes" id="UP000605986">
    <property type="component" value="Unassembled WGS sequence"/>
</dbReference>
<feature type="compositionally biased region" description="Basic residues" evidence="1">
    <location>
        <begin position="24"/>
        <end position="34"/>
    </location>
</feature>
<protein>
    <recommendedName>
        <fullName evidence="4">BZIP domain-containing protein</fullName>
    </recommendedName>
</protein>
<dbReference type="PANTHER" id="PTHR38116:SF9">
    <property type="entry name" value="BZIP DOMAIN-CONTAINING PROTEIN"/>
    <property type="match status" value="1"/>
</dbReference>
<name>A0A8H4KRC3_9HYPO</name>
<feature type="region of interest" description="Disordered" evidence="1">
    <location>
        <begin position="24"/>
        <end position="47"/>
    </location>
</feature>
<evidence type="ECO:0008006" key="4">
    <source>
        <dbReference type="Google" id="ProtNLM"/>
    </source>
</evidence>
<gene>
    <name evidence="2" type="ORF">F53441_3179</name>
</gene>
<evidence type="ECO:0000256" key="1">
    <source>
        <dbReference type="SAM" id="MobiDB-lite"/>
    </source>
</evidence>
<evidence type="ECO:0000313" key="2">
    <source>
        <dbReference type="EMBL" id="KAF4454179.1"/>
    </source>
</evidence>